<keyword evidence="1" id="KW-0812">Transmembrane</keyword>
<keyword evidence="1" id="KW-0472">Membrane</keyword>
<evidence type="ECO:0000313" key="2">
    <source>
        <dbReference type="EMBL" id="ORZ19378.1"/>
    </source>
</evidence>
<sequence length="109" mass="12550">MITSHRALPYFGRSFMLLLWHVPYCVNSLVNISVCIPYSMDNKNSHKTKEFKVKPTFWNPRVPIHLRVSHEQKTVKTITTTTTFNAGKASDTFRTESTTDSIRGPFCLK</sequence>
<keyword evidence="1" id="KW-1133">Transmembrane helix</keyword>
<protein>
    <submittedName>
        <fullName evidence="2">Uncharacterized protein</fullName>
    </submittedName>
</protein>
<keyword evidence="3" id="KW-1185">Reference proteome</keyword>
<dbReference type="AlphaFoldDB" id="A0A1X2IMX8"/>
<reference evidence="2 3" key="1">
    <citation type="submission" date="2016-07" db="EMBL/GenBank/DDBJ databases">
        <title>Pervasive Adenine N6-methylation of Active Genes in Fungi.</title>
        <authorList>
            <consortium name="DOE Joint Genome Institute"/>
            <person name="Mondo S.J."/>
            <person name="Dannebaum R.O."/>
            <person name="Kuo R.C."/>
            <person name="Labutti K."/>
            <person name="Haridas S."/>
            <person name="Kuo A."/>
            <person name="Salamov A."/>
            <person name="Ahrendt S.R."/>
            <person name="Lipzen A."/>
            <person name="Sullivan W."/>
            <person name="Andreopoulos W.B."/>
            <person name="Clum A."/>
            <person name="Lindquist E."/>
            <person name="Daum C."/>
            <person name="Ramamoorthy G.K."/>
            <person name="Gryganskyi A."/>
            <person name="Culley D."/>
            <person name="Magnuson J.K."/>
            <person name="James T.Y."/>
            <person name="O'Malley M.A."/>
            <person name="Stajich J.E."/>
            <person name="Spatafora J.W."/>
            <person name="Visel A."/>
            <person name="Grigoriev I.V."/>
        </authorList>
    </citation>
    <scope>NUCLEOTIDE SEQUENCE [LARGE SCALE GENOMIC DNA]</scope>
    <source>
        <strain evidence="2 3">NRRL 1336</strain>
    </source>
</reference>
<proteinExistence type="predicted"/>
<accession>A0A1X2IMX8</accession>
<dbReference type="Proteomes" id="UP000193560">
    <property type="component" value="Unassembled WGS sequence"/>
</dbReference>
<organism evidence="2 3">
    <name type="scientific">Absidia repens</name>
    <dbReference type="NCBI Taxonomy" id="90262"/>
    <lineage>
        <taxon>Eukaryota</taxon>
        <taxon>Fungi</taxon>
        <taxon>Fungi incertae sedis</taxon>
        <taxon>Mucoromycota</taxon>
        <taxon>Mucoromycotina</taxon>
        <taxon>Mucoromycetes</taxon>
        <taxon>Mucorales</taxon>
        <taxon>Cunninghamellaceae</taxon>
        <taxon>Absidia</taxon>
    </lineage>
</organism>
<gene>
    <name evidence="2" type="ORF">BCR42DRAFT_390055</name>
</gene>
<evidence type="ECO:0000313" key="3">
    <source>
        <dbReference type="Proteomes" id="UP000193560"/>
    </source>
</evidence>
<dbReference type="EMBL" id="MCGE01000007">
    <property type="protein sequence ID" value="ORZ19378.1"/>
    <property type="molecule type" value="Genomic_DNA"/>
</dbReference>
<feature type="transmembrane region" description="Helical" evidence="1">
    <location>
        <begin position="20"/>
        <end position="40"/>
    </location>
</feature>
<evidence type="ECO:0000256" key="1">
    <source>
        <dbReference type="SAM" id="Phobius"/>
    </source>
</evidence>
<name>A0A1X2IMX8_9FUNG</name>
<comment type="caution">
    <text evidence="2">The sequence shown here is derived from an EMBL/GenBank/DDBJ whole genome shotgun (WGS) entry which is preliminary data.</text>
</comment>